<reference evidence="2 3" key="1">
    <citation type="submission" date="2019-03" db="EMBL/GenBank/DDBJ databases">
        <title>The genome sequence of a newly discovered highly antifungal drug resistant Aspergillus species, Aspergillus tanneri NIH 1004.</title>
        <authorList>
            <person name="Mounaud S."/>
            <person name="Singh I."/>
            <person name="Joardar V."/>
            <person name="Pakala S."/>
            <person name="Pakala S."/>
            <person name="Venepally P."/>
            <person name="Hoover J."/>
            <person name="Nierman W."/>
            <person name="Chung J."/>
            <person name="Losada L."/>
        </authorList>
    </citation>
    <scope>NUCLEOTIDE SEQUENCE [LARGE SCALE GENOMIC DNA]</scope>
    <source>
        <strain evidence="2 3">NIH1004</strain>
    </source>
</reference>
<feature type="region of interest" description="Disordered" evidence="1">
    <location>
        <begin position="58"/>
        <end position="83"/>
    </location>
</feature>
<name>A0A4S3JIF5_9EURO</name>
<sequence>MSMMPSSGTGASLAPEGGDMPSGPSDSEFHYVGGDHWVAILDGIADLKDRLDREEQLRLAGSPNRMKDEADYEPGDASHKPRLGRKAATGGAFILYGCRRVTSHEEIHSALPPEYAIDRYISRCLITSTWSHLLKDYGIVQNFGAAICYNHTANAVALYGAELWWQGQKNQVDQIQQTVNRQAQAVTGQLAQRIFPVSLRDGDQDAQPGEQPEDDLVWAEPHAPGPWSLGQHLARPRGQILPIDPYGGFEESVTTLDARFPDEVTILPVEEALRAAKTMRSGLMLWTGGSRLENGHPDAGIAWQNSRGE</sequence>
<evidence type="ECO:0000256" key="1">
    <source>
        <dbReference type="SAM" id="MobiDB-lite"/>
    </source>
</evidence>
<dbReference type="AlphaFoldDB" id="A0A4S3JIF5"/>
<gene>
    <name evidence="2" type="ORF">EYZ11_006224</name>
</gene>
<protein>
    <submittedName>
        <fullName evidence="2">Uncharacterized protein</fullName>
    </submittedName>
</protein>
<dbReference type="Proteomes" id="UP000308092">
    <property type="component" value="Unassembled WGS sequence"/>
</dbReference>
<dbReference type="VEuPathDB" id="FungiDB:EYZ11_006224"/>
<dbReference type="EMBL" id="SOSA01000216">
    <property type="protein sequence ID" value="THC94288.1"/>
    <property type="molecule type" value="Genomic_DNA"/>
</dbReference>
<accession>A0A4S3JIF5</accession>
<organism evidence="2 3">
    <name type="scientific">Aspergillus tanneri</name>
    <dbReference type="NCBI Taxonomy" id="1220188"/>
    <lineage>
        <taxon>Eukaryota</taxon>
        <taxon>Fungi</taxon>
        <taxon>Dikarya</taxon>
        <taxon>Ascomycota</taxon>
        <taxon>Pezizomycotina</taxon>
        <taxon>Eurotiomycetes</taxon>
        <taxon>Eurotiomycetidae</taxon>
        <taxon>Eurotiales</taxon>
        <taxon>Aspergillaceae</taxon>
        <taxon>Aspergillus</taxon>
        <taxon>Aspergillus subgen. Circumdati</taxon>
    </lineage>
</organism>
<evidence type="ECO:0000313" key="2">
    <source>
        <dbReference type="EMBL" id="THC94288.1"/>
    </source>
</evidence>
<feature type="region of interest" description="Disordered" evidence="1">
    <location>
        <begin position="1"/>
        <end position="28"/>
    </location>
</feature>
<keyword evidence="3" id="KW-1185">Reference proteome</keyword>
<proteinExistence type="predicted"/>
<evidence type="ECO:0000313" key="3">
    <source>
        <dbReference type="Proteomes" id="UP000308092"/>
    </source>
</evidence>
<dbReference type="STRING" id="1220188.A0A4S3JIF5"/>
<feature type="compositionally biased region" description="Polar residues" evidence="1">
    <location>
        <begin position="1"/>
        <end position="10"/>
    </location>
</feature>
<comment type="caution">
    <text evidence="2">The sequence shown here is derived from an EMBL/GenBank/DDBJ whole genome shotgun (WGS) entry which is preliminary data.</text>
</comment>